<proteinExistence type="predicted"/>
<dbReference type="PANTHER" id="PTHR21052:SF0">
    <property type="entry name" value="ALPHA-KETOGLUTARATE-DEPENDENT DIOXYGENASE ALKB HOMOLOG 7, MITOCHONDRIAL"/>
    <property type="match status" value="1"/>
</dbReference>
<evidence type="ECO:0000313" key="1">
    <source>
        <dbReference type="EMBL" id="KAL3792277.1"/>
    </source>
</evidence>
<dbReference type="PANTHER" id="PTHR21052">
    <property type="entry name" value="SPERMATOGENESIS ASSOCIATED 11-RELATED"/>
    <property type="match status" value="1"/>
</dbReference>
<organism evidence="1 2">
    <name type="scientific">Stephanodiscus triporus</name>
    <dbReference type="NCBI Taxonomy" id="2934178"/>
    <lineage>
        <taxon>Eukaryota</taxon>
        <taxon>Sar</taxon>
        <taxon>Stramenopiles</taxon>
        <taxon>Ochrophyta</taxon>
        <taxon>Bacillariophyta</taxon>
        <taxon>Coscinodiscophyceae</taxon>
        <taxon>Thalassiosirophycidae</taxon>
        <taxon>Stephanodiscales</taxon>
        <taxon>Stephanodiscaceae</taxon>
        <taxon>Stephanodiscus</taxon>
    </lineage>
</organism>
<dbReference type="InterPro" id="IPR032870">
    <property type="entry name" value="ALKBH7-like"/>
</dbReference>
<dbReference type="AlphaFoldDB" id="A0ABD3PWV9"/>
<protein>
    <recommendedName>
        <fullName evidence="3">Alpha-ketoglutarate-dependent dioxygenase AlkB-like domain-containing protein</fullName>
    </recommendedName>
</protein>
<gene>
    <name evidence="1" type="ORF">ACHAW5_001103</name>
</gene>
<dbReference type="Proteomes" id="UP001530315">
    <property type="component" value="Unassembled WGS sequence"/>
</dbReference>
<reference evidence="1 2" key="1">
    <citation type="submission" date="2024-10" db="EMBL/GenBank/DDBJ databases">
        <title>Updated reference genomes for cyclostephanoid diatoms.</title>
        <authorList>
            <person name="Roberts W.R."/>
            <person name="Alverson A.J."/>
        </authorList>
    </citation>
    <scope>NUCLEOTIDE SEQUENCE [LARGE SCALE GENOMIC DNA]</scope>
    <source>
        <strain evidence="1 2">AJA276-08</strain>
    </source>
</reference>
<dbReference type="EMBL" id="JALLAZ020000561">
    <property type="protein sequence ID" value="KAL3792277.1"/>
    <property type="molecule type" value="Genomic_DNA"/>
</dbReference>
<keyword evidence="2" id="KW-1185">Reference proteome</keyword>
<evidence type="ECO:0008006" key="3">
    <source>
        <dbReference type="Google" id="ProtNLM"/>
    </source>
</evidence>
<evidence type="ECO:0000313" key="2">
    <source>
        <dbReference type="Proteomes" id="UP001530315"/>
    </source>
</evidence>
<dbReference type="Gene3D" id="2.60.120.590">
    <property type="entry name" value="Alpha-ketoglutarate-dependent dioxygenase AlkB-like"/>
    <property type="match status" value="1"/>
</dbReference>
<comment type="caution">
    <text evidence="1">The sequence shown here is derived from an EMBL/GenBank/DDBJ whole genome shotgun (WGS) entry which is preliminary data.</text>
</comment>
<sequence>MLLWSSLVPKDTSISEMRRKDLMRPPQVFVYPGFITEAEGRSLVEEAGRRLKRRRFENGHWDSVITGYREIEFSTPDDQYPQQGLDIENGATVPPYVKAIQRTRSHLENHHFNSRGDCADAFSNNIRWLPCHAIDLSANGELKPHVDSVKFSGKVVAGISLLSDAIMRLRPSAKEWESEEKDTNHSAVLGASDRYVDLYLPKLSLYVLSGMSRYSFTHELLPSNTTFEYMEKKCMLCQHEDKGAEVVEKNGCENKSIDVLRGRRLSIIFRDAKKV</sequence>
<name>A0ABD3PWV9_9STRA</name>
<dbReference type="SUPFAM" id="SSF51197">
    <property type="entry name" value="Clavaminate synthase-like"/>
    <property type="match status" value="1"/>
</dbReference>
<accession>A0ABD3PWV9</accession>
<dbReference type="InterPro" id="IPR037151">
    <property type="entry name" value="AlkB-like_sf"/>
</dbReference>